<dbReference type="STRING" id="318167.Sfri_3875"/>
<keyword evidence="3" id="KW-1185">Reference proteome</keyword>
<dbReference type="EMBL" id="CP000447">
    <property type="protein sequence ID" value="ABI73700.1"/>
    <property type="molecule type" value="Genomic_DNA"/>
</dbReference>
<feature type="chain" id="PRO_5004166593" evidence="1">
    <location>
        <begin position="41"/>
        <end position="259"/>
    </location>
</feature>
<evidence type="ECO:0000313" key="3">
    <source>
        <dbReference type="Proteomes" id="UP000000684"/>
    </source>
</evidence>
<dbReference type="KEGG" id="sfr:Sfri_3875"/>
<protein>
    <submittedName>
        <fullName evidence="2">Uncharacterized protein</fullName>
    </submittedName>
</protein>
<name>Q07WB4_SHEFN</name>
<sequence precursor="true">MSSINMNFDFCLSNRNHYARAFCCAMATMMCLMTSSSAFATAEYQPTAGVDVAWENNYVTQGRNNLEHGGIAWAVANIEQNDLAVYAIVGRADQVNYVEWNLGLEYTLHLANNIDATVGYQRLEFYGDERCSDNEFFGALTVNGLTWFVPAVNYTYATEAGGYFIELSIHSPWEINQHFTLTPYIVQGFDFQYSSEEHNGANHFQFGLEAEQKLNDSMALSAHISHSIAQGDIKQQASADDIQGSLDQTYAGVHFKLSF</sequence>
<dbReference type="SUPFAM" id="SSF56935">
    <property type="entry name" value="Porins"/>
    <property type="match status" value="1"/>
</dbReference>
<dbReference type="Proteomes" id="UP000000684">
    <property type="component" value="Chromosome"/>
</dbReference>
<dbReference type="eggNOG" id="ENOG5032UCI">
    <property type="taxonomic scope" value="Bacteria"/>
</dbReference>
<dbReference type="AlphaFoldDB" id="Q07WB4"/>
<organism evidence="2 3">
    <name type="scientific">Shewanella frigidimarina (strain NCIMB 400)</name>
    <dbReference type="NCBI Taxonomy" id="318167"/>
    <lineage>
        <taxon>Bacteria</taxon>
        <taxon>Pseudomonadati</taxon>
        <taxon>Pseudomonadota</taxon>
        <taxon>Gammaproteobacteria</taxon>
        <taxon>Alteromonadales</taxon>
        <taxon>Shewanellaceae</taxon>
        <taxon>Shewanella</taxon>
    </lineage>
</organism>
<feature type="signal peptide" evidence="1">
    <location>
        <begin position="1"/>
        <end position="40"/>
    </location>
</feature>
<keyword evidence="1" id="KW-0732">Signal</keyword>
<evidence type="ECO:0000313" key="2">
    <source>
        <dbReference type="EMBL" id="ABI73700.1"/>
    </source>
</evidence>
<dbReference type="HOGENOM" id="CLU_094218_0_0_6"/>
<accession>Q07WB4</accession>
<gene>
    <name evidence="2" type="ordered locus">Sfri_3875</name>
</gene>
<evidence type="ECO:0000256" key="1">
    <source>
        <dbReference type="SAM" id="SignalP"/>
    </source>
</evidence>
<reference evidence="2 3" key="1">
    <citation type="submission" date="2006-08" db="EMBL/GenBank/DDBJ databases">
        <title>Complete sequence of Shewanella frigidimarina NCIMB 400.</title>
        <authorList>
            <consortium name="US DOE Joint Genome Institute"/>
            <person name="Copeland A."/>
            <person name="Lucas S."/>
            <person name="Lapidus A."/>
            <person name="Barry K."/>
            <person name="Detter J.C."/>
            <person name="Glavina del Rio T."/>
            <person name="Hammon N."/>
            <person name="Israni S."/>
            <person name="Dalin E."/>
            <person name="Tice H."/>
            <person name="Pitluck S."/>
            <person name="Fredrickson J.K."/>
            <person name="Kolker E."/>
            <person name="McCuel L.A."/>
            <person name="DiChristina T."/>
            <person name="Nealson K.H."/>
            <person name="Newman D."/>
            <person name="Tiedje J.M."/>
            <person name="Zhou J."/>
            <person name="Romine M.F."/>
            <person name="Culley D.E."/>
            <person name="Serres M."/>
            <person name="Chertkov O."/>
            <person name="Brettin T."/>
            <person name="Bruce D."/>
            <person name="Han C."/>
            <person name="Tapia R."/>
            <person name="Gilna P."/>
            <person name="Schmutz J."/>
            <person name="Larimer F."/>
            <person name="Land M."/>
            <person name="Hauser L."/>
            <person name="Kyrpides N."/>
            <person name="Mikhailova N."/>
            <person name="Richardson P."/>
        </authorList>
    </citation>
    <scope>NUCLEOTIDE SEQUENCE [LARGE SCALE GENOMIC DNA]</scope>
    <source>
        <strain evidence="2 3">NCIMB 400</strain>
    </source>
</reference>
<proteinExistence type="predicted"/>